<evidence type="ECO:0000313" key="1">
    <source>
        <dbReference type="EMBL" id="KAF8418362.1"/>
    </source>
</evidence>
<gene>
    <name evidence="1" type="ORF">L210DRAFT_938930</name>
</gene>
<reference evidence="1" key="1">
    <citation type="submission" date="2019-10" db="EMBL/GenBank/DDBJ databases">
        <authorList>
            <consortium name="DOE Joint Genome Institute"/>
            <person name="Kuo A."/>
            <person name="Miyauchi S."/>
            <person name="Kiss E."/>
            <person name="Drula E."/>
            <person name="Kohler A."/>
            <person name="Sanchez-Garcia M."/>
            <person name="Andreopoulos B."/>
            <person name="Barry K.W."/>
            <person name="Bonito G."/>
            <person name="Buee M."/>
            <person name="Carver A."/>
            <person name="Chen C."/>
            <person name="Cichocki N."/>
            <person name="Clum A."/>
            <person name="Culley D."/>
            <person name="Crous P.W."/>
            <person name="Fauchery L."/>
            <person name="Girlanda M."/>
            <person name="Hayes R."/>
            <person name="Keri Z."/>
            <person name="LaButti K."/>
            <person name="Lipzen A."/>
            <person name="Lombard V."/>
            <person name="Magnuson J."/>
            <person name="Maillard F."/>
            <person name="Morin E."/>
            <person name="Murat C."/>
            <person name="Nolan M."/>
            <person name="Ohm R."/>
            <person name="Pangilinan J."/>
            <person name="Pereira M."/>
            <person name="Perotto S."/>
            <person name="Peter M."/>
            <person name="Riley R."/>
            <person name="Sitrit Y."/>
            <person name="Stielow B."/>
            <person name="Szollosi G."/>
            <person name="Zifcakova L."/>
            <person name="Stursova M."/>
            <person name="Spatafora J.W."/>
            <person name="Tedersoo L."/>
            <person name="Vaario L.-M."/>
            <person name="Yamada A."/>
            <person name="Yan M."/>
            <person name="Wang P."/>
            <person name="Xu J."/>
            <person name="Bruns T."/>
            <person name="Baldrian P."/>
            <person name="Vilgalys R."/>
            <person name="Henrissat B."/>
            <person name="Grigoriev I.V."/>
            <person name="Hibbett D."/>
            <person name="Nagy L.G."/>
            <person name="Martin F.M."/>
        </authorList>
    </citation>
    <scope>NUCLEOTIDE SEQUENCE</scope>
    <source>
        <strain evidence="1">BED1</strain>
    </source>
</reference>
<dbReference type="EMBL" id="WHUW01000201">
    <property type="protein sequence ID" value="KAF8418362.1"/>
    <property type="molecule type" value="Genomic_DNA"/>
</dbReference>
<proteinExistence type="predicted"/>
<sequence>MSFTESGQEVLKPHSTIPFSTWKQVLQAGVDIILISEHSFFLYQQNDSEPFSSAAEKYKASGSCRRVKKALEVVFKQYGKLTDGDKVDMVTNVIVQNHISSN</sequence>
<accession>A0AAD4G6Z9</accession>
<organism evidence="1 2">
    <name type="scientific">Boletus edulis BED1</name>
    <dbReference type="NCBI Taxonomy" id="1328754"/>
    <lineage>
        <taxon>Eukaryota</taxon>
        <taxon>Fungi</taxon>
        <taxon>Dikarya</taxon>
        <taxon>Basidiomycota</taxon>
        <taxon>Agaricomycotina</taxon>
        <taxon>Agaricomycetes</taxon>
        <taxon>Agaricomycetidae</taxon>
        <taxon>Boletales</taxon>
        <taxon>Boletineae</taxon>
        <taxon>Boletaceae</taxon>
        <taxon>Boletoideae</taxon>
        <taxon>Boletus</taxon>
    </lineage>
</organism>
<dbReference type="Proteomes" id="UP001194468">
    <property type="component" value="Unassembled WGS sequence"/>
</dbReference>
<protein>
    <submittedName>
        <fullName evidence="1">Uncharacterized protein</fullName>
    </submittedName>
</protein>
<keyword evidence="2" id="KW-1185">Reference proteome</keyword>
<evidence type="ECO:0000313" key="2">
    <source>
        <dbReference type="Proteomes" id="UP001194468"/>
    </source>
</evidence>
<reference evidence="1" key="2">
    <citation type="journal article" date="2020" name="Nat. Commun.">
        <title>Large-scale genome sequencing of mycorrhizal fungi provides insights into the early evolution of symbiotic traits.</title>
        <authorList>
            <person name="Miyauchi S."/>
            <person name="Kiss E."/>
            <person name="Kuo A."/>
            <person name="Drula E."/>
            <person name="Kohler A."/>
            <person name="Sanchez-Garcia M."/>
            <person name="Morin E."/>
            <person name="Andreopoulos B."/>
            <person name="Barry K.W."/>
            <person name="Bonito G."/>
            <person name="Buee M."/>
            <person name="Carver A."/>
            <person name="Chen C."/>
            <person name="Cichocki N."/>
            <person name="Clum A."/>
            <person name="Culley D."/>
            <person name="Crous P.W."/>
            <person name="Fauchery L."/>
            <person name="Girlanda M."/>
            <person name="Hayes R.D."/>
            <person name="Keri Z."/>
            <person name="LaButti K."/>
            <person name="Lipzen A."/>
            <person name="Lombard V."/>
            <person name="Magnuson J."/>
            <person name="Maillard F."/>
            <person name="Murat C."/>
            <person name="Nolan M."/>
            <person name="Ohm R.A."/>
            <person name="Pangilinan J."/>
            <person name="Pereira M.F."/>
            <person name="Perotto S."/>
            <person name="Peter M."/>
            <person name="Pfister S."/>
            <person name="Riley R."/>
            <person name="Sitrit Y."/>
            <person name="Stielow J.B."/>
            <person name="Szollosi G."/>
            <person name="Zifcakova L."/>
            <person name="Stursova M."/>
            <person name="Spatafora J.W."/>
            <person name="Tedersoo L."/>
            <person name="Vaario L.M."/>
            <person name="Yamada A."/>
            <person name="Yan M."/>
            <person name="Wang P."/>
            <person name="Xu J."/>
            <person name="Bruns T."/>
            <person name="Baldrian P."/>
            <person name="Vilgalys R."/>
            <person name="Dunand C."/>
            <person name="Henrissat B."/>
            <person name="Grigoriev I.V."/>
            <person name="Hibbett D."/>
            <person name="Nagy L.G."/>
            <person name="Martin F.M."/>
        </authorList>
    </citation>
    <scope>NUCLEOTIDE SEQUENCE</scope>
    <source>
        <strain evidence="1">BED1</strain>
    </source>
</reference>
<dbReference type="AlphaFoldDB" id="A0AAD4G6Z9"/>
<comment type="caution">
    <text evidence="1">The sequence shown here is derived from an EMBL/GenBank/DDBJ whole genome shotgun (WGS) entry which is preliminary data.</text>
</comment>
<name>A0AAD4G6Z9_BOLED</name>